<organism evidence="2 3">
    <name type="scientific">Streptomyces rubradiris</name>
    <name type="common">Streptomyces achromogenes subsp. rubradiris</name>
    <dbReference type="NCBI Taxonomy" id="285531"/>
    <lineage>
        <taxon>Bacteria</taxon>
        <taxon>Bacillati</taxon>
        <taxon>Actinomycetota</taxon>
        <taxon>Actinomycetes</taxon>
        <taxon>Kitasatosporales</taxon>
        <taxon>Streptomycetaceae</taxon>
        <taxon>Streptomyces</taxon>
    </lineage>
</organism>
<comment type="caution">
    <text evidence="2">The sequence shown here is derived from an EMBL/GenBank/DDBJ whole genome shotgun (WGS) entry which is preliminary data.</text>
</comment>
<evidence type="ECO:0000313" key="2">
    <source>
        <dbReference type="EMBL" id="GHI52379.1"/>
    </source>
</evidence>
<dbReference type="NCBIfam" id="NF033537">
    <property type="entry name" value="lasso_biosyn_B2"/>
    <property type="match status" value="1"/>
</dbReference>
<dbReference type="EMBL" id="BNEA01000007">
    <property type="protein sequence ID" value="GHI52379.1"/>
    <property type="molecule type" value="Genomic_DNA"/>
</dbReference>
<accession>A0ABQ3R946</accession>
<reference evidence="3" key="1">
    <citation type="submission" date="2023-07" db="EMBL/GenBank/DDBJ databases">
        <title>Whole genome shotgun sequence of Streptomyces achromogenes subsp. rubradiris NBRC 14000.</title>
        <authorList>
            <person name="Komaki H."/>
            <person name="Tamura T."/>
        </authorList>
    </citation>
    <scope>NUCLEOTIDE SEQUENCE [LARGE SCALE GENOMIC DNA]</scope>
    <source>
        <strain evidence="3">NBRC 14000</strain>
    </source>
</reference>
<protein>
    <recommendedName>
        <fullName evidence="1">Microcin J25-processing protein McjB C-terminal domain-containing protein</fullName>
    </recommendedName>
</protein>
<proteinExistence type="predicted"/>
<gene>
    <name evidence="2" type="ORF">Srubr_22250</name>
</gene>
<dbReference type="RefSeq" id="WP_189991083.1">
    <property type="nucleotide sequence ID" value="NZ_BNCB01000003.1"/>
</dbReference>
<keyword evidence="3" id="KW-1185">Reference proteome</keyword>
<feature type="domain" description="Microcin J25-processing protein McjB C-terminal" evidence="1">
    <location>
        <begin position="21"/>
        <end position="133"/>
    </location>
</feature>
<evidence type="ECO:0000259" key="1">
    <source>
        <dbReference type="Pfam" id="PF13471"/>
    </source>
</evidence>
<dbReference type="Proteomes" id="UP000646738">
    <property type="component" value="Unassembled WGS sequence"/>
</dbReference>
<name>A0ABQ3R946_STRRR</name>
<dbReference type="Pfam" id="PF13471">
    <property type="entry name" value="Transglut_core3"/>
    <property type="match status" value="1"/>
</dbReference>
<evidence type="ECO:0000313" key="3">
    <source>
        <dbReference type="Proteomes" id="UP000646738"/>
    </source>
</evidence>
<dbReference type="InterPro" id="IPR053521">
    <property type="entry name" value="McjB-like"/>
</dbReference>
<dbReference type="InterPro" id="IPR032708">
    <property type="entry name" value="McjB_C"/>
</dbReference>
<sequence>MTDPVGAPQPAVVPRPRRLLALLAVAAARPLAGAGPRRIRAVLHLLRRGAVPATRQQAAAARQAVITVSPRCAADRSCLQRSLATALLCRAWGAWPTWCTGVRTEPFRAHAWVAVGSEPVGEPAHERGYTPVITVPPLPLTGNRS</sequence>